<proteinExistence type="predicted"/>
<evidence type="ECO:0000313" key="2">
    <source>
        <dbReference type="EMBL" id="GMN44480.1"/>
    </source>
</evidence>
<dbReference type="InterPro" id="IPR026153">
    <property type="entry name" value="Treslin"/>
</dbReference>
<dbReference type="PANTHER" id="PTHR21556">
    <property type="entry name" value="TRESLIN"/>
    <property type="match status" value="1"/>
</dbReference>
<name>A0AA88A2H1_FICCA</name>
<feature type="compositionally biased region" description="Polar residues" evidence="1">
    <location>
        <begin position="846"/>
        <end position="856"/>
    </location>
</feature>
<dbReference type="PANTHER" id="PTHR21556:SF2">
    <property type="entry name" value="TRESLIN"/>
    <property type="match status" value="1"/>
</dbReference>
<keyword evidence="3" id="KW-1185">Reference proteome</keyword>
<dbReference type="GO" id="GO:0030174">
    <property type="term" value="P:regulation of DNA-templated DNA replication initiation"/>
    <property type="evidence" value="ECO:0007669"/>
    <property type="project" value="TreeGrafter"/>
</dbReference>
<evidence type="ECO:0008006" key="4">
    <source>
        <dbReference type="Google" id="ProtNLM"/>
    </source>
</evidence>
<dbReference type="EMBL" id="BTGU01000018">
    <property type="protein sequence ID" value="GMN44480.1"/>
    <property type="molecule type" value="Genomic_DNA"/>
</dbReference>
<sequence length="866" mass="98057">MRQLVHDYAWDPVIRDPLTGTLLNCDPVVVRSNLVVLFSPIRASFESLSEFLDVGIDDECLGNASSFCERFCGFFANVNEAFVSRDIQFCWVDVRMDSDCAKVGIDESELRSGFFESGIRNLGWGFCSSDSIVLGSALVPFGLIYPKIGISPSSFDCNDSFKKHHVQLSLEILDVAQKPLECKCCDLELLDSKLLHVNRSDNDVLCIPEIVNTRKGGNELKKKLWGSFGDGVSKLQVKSMHGSNEFKKLKGHLSDPVLVREVSKKPRKDKKGGSDEFFADKVLEMIAREWGDFVPRKSEPIWQILSSFLYREGCWALVSLSNESRNSLWGILKPFTVSSALLFITSDEIHPSKTVRELNGVDVANFSTKMKDEPLQPIKNSDGDVKNFRRKRNLKLVQDHTWNSFCAAAFEQSELELENLYFARGCNNSKKLRFLKCWMKQIKKSSFCGIVLEEKSKPDPEIKRHIDDRLTNLRQESEQPISSASAGENCLTGDSRIQDKVAADFLSETSETFLSNLSNKIQQGLESEEVDLGALAQRLVTSSVYWLNKKCEAEATSASQIPVTESQDTTGGLLGAELLKLLLRDPKDLIGKSRSNDPSNQASKGSASEKIILFRMEILQSEVGEQIGESMKQKFVKQICLLLETIQCHLEGGFFGDWSLDDYVGKIIKARYSDTLEDVVHKIYMKMDLLLFADEDELPIHSLNSEDSNRSLREKPEKDEMGENSRISEPISADNESFQKLENDDGSTQGMTQDEHARKLIEAQERRERSRRFGSFTSWVPDLQRVWAPKQQKAMKPKSDRRQKMPKRKSHAEEINDTVCETPMTERKRSNSRCSYEEDDEDYQHNNDYSSQSCASVSKALFQDDQ</sequence>
<feature type="compositionally biased region" description="Basic and acidic residues" evidence="1">
    <location>
        <begin position="707"/>
        <end position="723"/>
    </location>
</feature>
<organism evidence="2 3">
    <name type="scientific">Ficus carica</name>
    <name type="common">Common fig</name>
    <dbReference type="NCBI Taxonomy" id="3494"/>
    <lineage>
        <taxon>Eukaryota</taxon>
        <taxon>Viridiplantae</taxon>
        <taxon>Streptophyta</taxon>
        <taxon>Embryophyta</taxon>
        <taxon>Tracheophyta</taxon>
        <taxon>Spermatophyta</taxon>
        <taxon>Magnoliopsida</taxon>
        <taxon>eudicotyledons</taxon>
        <taxon>Gunneridae</taxon>
        <taxon>Pentapetalae</taxon>
        <taxon>rosids</taxon>
        <taxon>fabids</taxon>
        <taxon>Rosales</taxon>
        <taxon>Moraceae</taxon>
        <taxon>Ficeae</taxon>
        <taxon>Ficus</taxon>
    </lineage>
</organism>
<accession>A0AA88A2H1</accession>
<dbReference type="GO" id="GO:0007095">
    <property type="term" value="P:mitotic G2 DNA damage checkpoint signaling"/>
    <property type="evidence" value="ECO:0007669"/>
    <property type="project" value="TreeGrafter"/>
</dbReference>
<dbReference type="AlphaFoldDB" id="A0AA88A2H1"/>
<protein>
    <recommendedName>
        <fullName evidence="4">Treslin</fullName>
    </recommendedName>
</protein>
<dbReference type="GO" id="GO:0005634">
    <property type="term" value="C:nucleus"/>
    <property type="evidence" value="ECO:0007669"/>
    <property type="project" value="InterPro"/>
</dbReference>
<dbReference type="GO" id="GO:0006260">
    <property type="term" value="P:DNA replication"/>
    <property type="evidence" value="ECO:0007669"/>
    <property type="project" value="InterPro"/>
</dbReference>
<evidence type="ECO:0000256" key="1">
    <source>
        <dbReference type="SAM" id="MobiDB-lite"/>
    </source>
</evidence>
<gene>
    <name evidence="2" type="ORF">TIFTF001_013671</name>
</gene>
<feature type="region of interest" description="Disordered" evidence="1">
    <location>
        <begin position="787"/>
        <end position="866"/>
    </location>
</feature>
<feature type="region of interest" description="Disordered" evidence="1">
    <location>
        <begin position="702"/>
        <end position="753"/>
    </location>
</feature>
<dbReference type="GO" id="GO:0033314">
    <property type="term" value="P:mitotic DNA replication checkpoint signaling"/>
    <property type="evidence" value="ECO:0007669"/>
    <property type="project" value="InterPro"/>
</dbReference>
<comment type="caution">
    <text evidence="2">The sequence shown here is derived from an EMBL/GenBank/DDBJ whole genome shotgun (WGS) entry which is preliminary data.</text>
</comment>
<evidence type="ECO:0000313" key="3">
    <source>
        <dbReference type="Proteomes" id="UP001187192"/>
    </source>
</evidence>
<dbReference type="GO" id="GO:0010212">
    <property type="term" value="P:response to ionizing radiation"/>
    <property type="evidence" value="ECO:0007669"/>
    <property type="project" value="InterPro"/>
</dbReference>
<dbReference type="Proteomes" id="UP001187192">
    <property type="component" value="Unassembled WGS sequence"/>
</dbReference>
<dbReference type="GO" id="GO:0003682">
    <property type="term" value="F:chromatin binding"/>
    <property type="evidence" value="ECO:0007669"/>
    <property type="project" value="TreeGrafter"/>
</dbReference>
<reference evidence="2" key="1">
    <citation type="submission" date="2023-07" db="EMBL/GenBank/DDBJ databases">
        <title>draft genome sequence of fig (Ficus carica).</title>
        <authorList>
            <person name="Takahashi T."/>
            <person name="Nishimura K."/>
        </authorList>
    </citation>
    <scope>NUCLEOTIDE SEQUENCE</scope>
</reference>